<feature type="chain" id="PRO_5043314077" description="Cytochrome c domain-containing protein" evidence="2">
    <location>
        <begin position="21"/>
        <end position="475"/>
    </location>
</feature>
<accession>A0AAU9APQ6</accession>
<feature type="region of interest" description="Disordered" evidence="1">
    <location>
        <begin position="443"/>
        <end position="475"/>
    </location>
</feature>
<dbReference type="EMBL" id="AP014940">
    <property type="protein sequence ID" value="BAV98553.1"/>
    <property type="molecule type" value="Genomic_DNA"/>
</dbReference>
<keyword evidence="2" id="KW-0732">Signal</keyword>
<feature type="compositionally biased region" description="Low complexity" evidence="1">
    <location>
        <begin position="443"/>
        <end position="457"/>
    </location>
</feature>
<proteinExistence type="predicted"/>
<dbReference type="GeneID" id="83064892"/>
<sequence length="475" mass="52399">MMKTALAVSALALACVLATAVSQERPAAPAAPADAAAAASAARFPSYDPRYPPPPGTPPADIFQLSQNYPKTYANETFPWMAIDFKAFPNEYLRAVLNYCLEGNVDVDFRVQDNRVRKWYHAPWLHDDGNQFGGGREYRHGMTRERMSRPFELHTRQTGRGQNWAVGFYNDRGGSALGKVWLTADGRPDPAKSTFPPNSVACKLLFTDAPVEQVPYLQNGKVWTANIYPDTNYNKPRVNREMRLLQLDVAVKDPRLARSTGWVFGTFVYDGGSPGKTVWDRMSPVGLSWGDDLAVRTDAQRDGVFVNTALTEARINGFLVEQSGWDYGNRAYVRHHGLGGRVNGPIDSPVSSCVSCHGRAGTFANANDPVNRGRPMAMAVFTANKPSEYPMDKFDEFFKLIPDGAHLQTQDGSQFMTTDYSLQVTAGIRNYYQNLRSQPQPVAAEAARATRGLKAAAPVDLSNAPPLPRVDRDAD</sequence>
<evidence type="ECO:0000256" key="2">
    <source>
        <dbReference type="SAM" id="SignalP"/>
    </source>
</evidence>
<reference evidence="3 4" key="1">
    <citation type="journal article" date="2017" name="DNA Res.">
        <title>Complete genome sequence and expression profile of the commercial lytic enzyme producer Lysobacter enzymogenes M497-1.</title>
        <authorList>
            <person name="Takami H."/>
            <person name="Toyoda A."/>
            <person name="Uchiyama I."/>
            <person name="Itoh T."/>
            <person name="Takaki Y."/>
            <person name="Arai W."/>
            <person name="Nishi S."/>
            <person name="Kawai M."/>
            <person name="Shinya K."/>
            <person name="Ikeda H."/>
        </authorList>
    </citation>
    <scope>NUCLEOTIDE SEQUENCE [LARGE SCALE GENOMIC DNA]</scope>
    <source>
        <strain evidence="3 4">M497-1</strain>
    </source>
</reference>
<dbReference type="AlphaFoldDB" id="A0AAU9APQ6"/>
<evidence type="ECO:0000256" key="1">
    <source>
        <dbReference type="SAM" id="MobiDB-lite"/>
    </source>
</evidence>
<organism evidence="3 4">
    <name type="scientific">Lysobacter enzymogenes</name>
    <dbReference type="NCBI Taxonomy" id="69"/>
    <lineage>
        <taxon>Bacteria</taxon>
        <taxon>Pseudomonadati</taxon>
        <taxon>Pseudomonadota</taxon>
        <taxon>Gammaproteobacteria</taxon>
        <taxon>Lysobacterales</taxon>
        <taxon>Lysobacteraceae</taxon>
        <taxon>Lysobacter</taxon>
    </lineage>
</organism>
<dbReference type="RefSeq" id="WP_145960095.1">
    <property type="nucleotide sequence ID" value="NZ_AP014940.1"/>
</dbReference>
<protein>
    <recommendedName>
        <fullName evidence="5">Cytochrome c domain-containing protein</fullName>
    </recommendedName>
</protein>
<evidence type="ECO:0000313" key="4">
    <source>
        <dbReference type="Proteomes" id="UP000218824"/>
    </source>
</evidence>
<dbReference type="KEGG" id="lem:LEN_3066"/>
<feature type="signal peptide" evidence="2">
    <location>
        <begin position="1"/>
        <end position="20"/>
    </location>
</feature>
<gene>
    <name evidence="3" type="ORF">LEN_3066</name>
</gene>
<evidence type="ECO:0008006" key="5">
    <source>
        <dbReference type="Google" id="ProtNLM"/>
    </source>
</evidence>
<evidence type="ECO:0000313" key="3">
    <source>
        <dbReference type="EMBL" id="BAV98553.1"/>
    </source>
</evidence>
<dbReference type="Proteomes" id="UP000218824">
    <property type="component" value="Chromosome"/>
</dbReference>
<name>A0AAU9APQ6_LYSEN</name>
<dbReference type="PROSITE" id="PS51257">
    <property type="entry name" value="PROKAR_LIPOPROTEIN"/>
    <property type="match status" value="1"/>
</dbReference>